<comment type="subcellular location">
    <subcellularLocation>
        <location evidence="1">Membrane</location>
        <topology evidence="1">Multi-pass membrane protein</topology>
    </subcellularLocation>
</comment>
<feature type="transmembrane region" description="Helical" evidence="8">
    <location>
        <begin position="184"/>
        <end position="204"/>
    </location>
</feature>
<dbReference type="CDD" id="cd04590">
    <property type="entry name" value="CBS_pair_CorC_HlyC_assoc"/>
    <property type="match status" value="1"/>
</dbReference>
<dbReference type="PROSITE" id="PS51846">
    <property type="entry name" value="CNNM"/>
    <property type="match status" value="1"/>
</dbReference>
<dbReference type="GO" id="GO:0030026">
    <property type="term" value="P:intracellular manganese ion homeostasis"/>
    <property type="evidence" value="ECO:0007669"/>
    <property type="project" value="TreeGrafter"/>
</dbReference>
<feature type="transmembrane region" description="Helical" evidence="8">
    <location>
        <begin position="68"/>
        <end position="92"/>
    </location>
</feature>
<keyword evidence="5 6" id="KW-0472">Membrane</keyword>
<keyword evidence="3" id="KW-0677">Repeat</keyword>
<dbReference type="InterPro" id="IPR044751">
    <property type="entry name" value="Ion_transp-like_CBS"/>
</dbReference>
<feature type="compositionally biased region" description="Basic and acidic residues" evidence="7">
    <location>
        <begin position="601"/>
        <end position="616"/>
    </location>
</feature>
<dbReference type="GO" id="GO:0016020">
    <property type="term" value="C:membrane"/>
    <property type="evidence" value="ECO:0007669"/>
    <property type="project" value="UniProtKB-SubCell"/>
</dbReference>
<dbReference type="GO" id="GO:0010960">
    <property type="term" value="P:magnesium ion homeostasis"/>
    <property type="evidence" value="ECO:0007669"/>
    <property type="project" value="InterPro"/>
</dbReference>
<evidence type="ECO:0000256" key="5">
    <source>
        <dbReference type="ARBA" id="ARBA00023136"/>
    </source>
</evidence>
<dbReference type="FunCoup" id="A0A2T3B620">
    <property type="interactions" value="59"/>
</dbReference>
<evidence type="ECO:0000256" key="2">
    <source>
        <dbReference type="ARBA" id="ARBA00022692"/>
    </source>
</evidence>
<evidence type="ECO:0000256" key="6">
    <source>
        <dbReference type="PROSITE-ProRule" id="PRU01193"/>
    </source>
</evidence>
<dbReference type="InterPro" id="IPR046342">
    <property type="entry name" value="CBS_dom_sf"/>
</dbReference>
<keyword evidence="2 6" id="KW-0812">Transmembrane</keyword>
<protein>
    <recommendedName>
        <fullName evidence="9">CNNM transmembrane domain-containing protein</fullName>
    </recommendedName>
</protein>
<organism evidence="10 11">
    <name type="scientific">Amorphotheca resinae ATCC 22711</name>
    <dbReference type="NCBI Taxonomy" id="857342"/>
    <lineage>
        <taxon>Eukaryota</taxon>
        <taxon>Fungi</taxon>
        <taxon>Dikarya</taxon>
        <taxon>Ascomycota</taxon>
        <taxon>Pezizomycotina</taxon>
        <taxon>Leotiomycetes</taxon>
        <taxon>Helotiales</taxon>
        <taxon>Amorphothecaceae</taxon>
        <taxon>Amorphotheca</taxon>
    </lineage>
</organism>
<feature type="compositionally biased region" description="Polar residues" evidence="7">
    <location>
        <begin position="452"/>
        <end position="472"/>
    </location>
</feature>
<gene>
    <name evidence="10" type="ORF">M430DRAFT_26701</name>
</gene>
<dbReference type="EMBL" id="KZ679009">
    <property type="protein sequence ID" value="PSS22191.1"/>
    <property type="molecule type" value="Genomic_DNA"/>
</dbReference>
<dbReference type="GO" id="GO:0005737">
    <property type="term" value="C:cytoplasm"/>
    <property type="evidence" value="ECO:0007669"/>
    <property type="project" value="TreeGrafter"/>
</dbReference>
<evidence type="ECO:0000313" key="11">
    <source>
        <dbReference type="Proteomes" id="UP000241818"/>
    </source>
</evidence>
<name>A0A2T3B620_AMORE</name>
<feature type="transmembrane region" description="Helical" evidence="8">
    <location>
        <begin position="153"/>
        <end position="172"/>
    </location>
</feature>
<evidence type="ECO:0000256" key="8">
    <source>
        <dbReference type="SAM" id="Phobius"/>
    </source>
</evidence>
<proteinExistence type="predicted"/>
<dbReference type="STRING" id="857342.A0A2T3B620"/>
<dbReference type="InterPro" id="IPR002550">
    <property type="entry name" value="CNNM"/>
</dbReference>
<reference evidence="10 11" key="1">
    <citation type="journal article" date="2018" name="New Phytol.">
        <title>Comparative genomics and transcriptomics depict ericoid mycorrhizal fungi as versatile saprotrophs and plant mutualists.</title>
        <authorList>
            <person name="Martino E."/>
            <person name="Morin E."/>
            <person name="Grelet G.A."/>
            <person name="Kuo A."/>
            <person name="Kohler A."/>
            <person name="Daghino S."/>
            <person name="Barry K.W."/>
            <person name="Cichocki N."/>
            <person name="Clum A."/>
            <person name="Dockter R.B."/>
            <person name="Hainaut M."/>
            <person name="Kuo R.C."/>
            <person name="LaButti K."/>
            <person name="Lindahl B.D."/>
            <person name="Lindquist E.A."/>
            <person name="Lipzen A."/>
            <person name="Khouja H.R."/>
            <person name="Magnuson J."/>
            <person name="Murat C."/>
            <person name="Ohm R.A."/>
            <person name="Singer S.W."/>
            <person name="Spatafora J.W."/>
            <person name="Wang M."/>
            <person name="Veneault-Fourrey C."/>
            <person name="Henrissat B."/>
            <person name="Grigoriev I.V."/>
            <person name="Martin F.M."/>
            <person name="Perotto S."/>
        </authorList>
    </citation>
    <scope>NUCLEOTIDE SEQUENCE [LARGE SCALE GENOMIC DNA]</scope>
    <source>
        <strain evidence="10 11">ATCC 22711</strain>
    </source>
</reference>
<dbReference type="FunFam" id="3.10.580.10:FF:000006">
    <property type="entry name" value="DUF21 and CBS domain protein"/>
    <property type="match status" value="1"/>
</dbReference>
<feature type="region of interest" description="Disordered" evidence="7">
    <location>
        <begin position="600"/>
        <end position="766"/>
    </location>
</feature>
<dbReference type="PANTHER" id="PTHR12064:SF97">
    <property type="entry name" value="METAL TRANSPORTER CNNM-5"/>
    <property type="match status" value="1"/>
</dbReference>
<feature type="compositionally biased region" description="Basic residues" evidence="7">
    <location>
        <begin position="737"/>
        <end position="749"/>
    </location>
</feature>
<dbReference type="OrthoDB" id="5353557at2759"/>
<feature type="compositionally biased region" description="Low complexity" evidence="7">
    <location>
        <begin position="618"/>
        <end position="628"/>
    </location>
</feature>
<dbReference type="Pfam" id="PF01595">
    <property type="entry name" value="CNNM"/>
    <property type="match status" value="1"/>
</dbReference>
<feature type="compositionally biased region" description="Polar residues" evidence="7">
    <location>
        <begin position="704"/>
        <end position="716"/>
    </location>
</feature>
<accession>A0A2T3B620</accession>
<keyword evidence="11" id="KW-1185">Reference proteome</keyword>
<dbReference type="PANTHER" id="PTHR12064">
    <property type="entry name" value="METAL TRANSPORTER CNNM"/>
    <property type="match status" value="1"/>
</dbReference>
<feature type="transmembrane region" description="Helical" evidence="8">
    <location>
        <begin position="127"/>
        <end position="147"/>
    </location>
</feature>
<feature type="compositionally biased region" description="Polar residues" evidence="7">
    <location>
        <begin position="641"/>
        <end position="655"/>
    </location>
</feature>
<feature type="region of interest" description="Disordered" evidence="7">
    <location>
        <begin position="451"/>
        <end position="472"/>
    </location>
</feature>
<feature type="domain" description="CNNM transmembrane" evidence="9">
    <location>
        <begin position="63"/>
        <end position="249"/>
    </location>
</feature>
<dbReference type="Proteomes" id="UP000241818">
    <property type="component" value="Unassembled WGS sequence"/>
</dbReference>
<dbReference type="Gene3D" id="3.10.580.10">
    <property type="entry name" value="CBS-domain"/>
    <property type="match status" value="1"/>
</dbReference>
<feature type="region of interest" description="Disordered" evidence="7">
    <location>
        <begin position="506"/>
        <end position="575"/>
    </location>
</feature>
<sequence>MSSISSGAAGTNYNGYMTSRPIVLGLAKVLFLSLCQVSKVSAAPLLAFVGAAKRGEDAPKDAEDPDLWLYLLVASILVLLGGVFAGLTIALMGQDGVYLQVIATSGEGKEQRHAQSVYKLLKKGKHWVLVTLLLSNVIVNETLPIVLDRSLGGGWPAVLGSTVLIVIFGEVIPQSVCVRYGLSIGAYMAPFVLRLMWLLAPIAWPTAKLLDKLLGEDHGAVYKKSGLKTLVTLHKTLGTSPTDRLNQDEVTIISAVLDLKDKAVGDIMTPMEDVFTMSADTILDEPTMNVILSAGYSRIPIYEPGNPLNFVGMLLVKILITYDPEDCKKVSEFALATLPETRPETSCLDIVNFFQEGKSHMVLVSEYPGEDHGAKGVVTLEDVIEELIGEEIIDESDVYIDVHKAIRRMAPAPKARVHKGQIVENTDNAIRSASPERLIDLGEDLPKGAGVSATTHVSGNGRSNGSSILGTSPKTTFIKRSLSGADGDIIQIRGNVNDMREHLKHLGPSNLASRPKTTRYNTVKIKPGHLASGSDSRTDSATHRDSVIEEEPYRDLPAPSGGEGEGLLTSAGKEASDGVQALRQGYGSINLTSGIQNKFSESGRAKVGDATREKVKSSRSNSNSQPRPETGRVERHHSGRSNDTQESSDSRTSSPVGAIRRIARSGSITENVIEAGGVRKVVLETNSSSGEDKDERSSRVAGQRDSNSPKSSTNGTDGHPDFHDEDDSISPKGEIVKKKRRRTRKKKGGKGGEDGAVAGSSTQGGK</sequence>
<evidence type="ECO:0000256" key="3">
    <source>
        <dbReference type="ARBA" id="ARBA00022737"/>
    </source>
</evidence>
<keyword evidence="4 6" id="KW-1133">Transmembrane helix</keyword>
<dbReference type="RefSeq" id="XP_024722346.1">
    <property type="nucleotide sequence ID" value="XM_024865435.1"/>
</dbReference>
<evidence type="ECO:0000256" key="1">
    <source>
        <dbReference type="ARBA" id="ARBA00004141"/>
    </source>
</evidence>
<dbReference type="AlphaFoldDB" id="A0A2T3B620"/>
<feature type="compositionally biased region" description="Basic and acidic residues" evidence="7">
    <location>
        <begin position="536"/>
        <end position="554"/>
    </location>
</feature>
<dbReference type="GeneID" id="36573516"/>
<dbReference type="InterPro" id="IPR045095">
    <property type="entry name" value="ACDP"/>
</dbReference>
<evidence type="ECO:0000313" key="10">
    <source>
        <dbReference type="EMBL" id="PSS22191.1"/>
    </source>
</evidence>
<evidence type="ECO:0000259" key="9">
    <source>
        <dbReference type="PROSITE" id="PS51846"/>
    </source>
</evidence>
<evidence type="ECO:0000256" key="4">
    <source>
        <dbReference type="ARBA" id="ARBA00022989"/>
    </source>
</evidence>
<dbReference type="InParanoid" id="A0A2T3B620"/>
<evidence type="ECO:0000256" key="7">
    <source>
        <dbReference type="SAM" id="MobiDB-lite"/>
    </source>
</evidence>
<dbReference type="SUPFAM" id="SSF54631">
    <property type="entry name" value="CBS-domain pair"/>
    <property type="match status" value="1"/>
</dbReference>